<evidence type="ECO:0000313" key="3">
    <source>
        <dbReference type="Proteomes" id="UP000785679"/>
    </source>
</evidence>
<feature type="transmembrane region" description="Helical" evidence="1">
    <location>
        <begin position="92"/>
        <end position="114"/>
    </location>
</feature>
<organism evidence="2 3">
    <name type="scientific">Halteria grandinella</name>
    <dbReference type="NCBI Taxonomy" id="5974"/>
    <lineage>
        <taxon>Eukaryota</taxon>
        <taxon>Sar</taxon>
        <taxon>Alveolata</taxon>
        <taxon>Ciliophora</taxon>
        <taxon>Intramacronucleata</taxon>
        <taxon>Spirotrichea</taxon>
        <taxon>Stichotrichia</taxon>
        <taxon>Sporadotrichida</taxon>
        <taxon>Halteriidae</taxon>
        <taxon>Halteria</taxon>
    </lineage>
</organism>
<gene>
    <name evidence="2" type="ORF">FGO68_gene5391</name>
</gene>
<keyword evidence="1" id="KW-1133">Transmembrane helix</keyword>
<sequence length="439" mass="49578">MQDQLSMGYTFQSKLNLAHNYLYQKGFYDYRAQVVKVGLESCIIICVRLSLTPEVDFPSIFPFYCFAFRGSIGSSFFLTGKGFGGDGPLTSFLLLLLELFLCFFDFFLSLDLFLDLLLSFPLCSSSLFHAEIMALLSSLVCLLKLPDFLGLFTSSSSSAAVFWLDADLLRFFDFLLGLLRFSGLEQVFLGEGKHVVCSSFFRLIKWFNMLYLQFPRTLILRMLIIHHLLDLFPQLPPHMLKMHKVAVPASVTSPLRIQPAPCLLKVRHRTILHPYSLPAVVPPIHPFIRVFSITLIVILAIHIAHHMFANIVTNVHFCQFSILSQLQIHFLIEILKMRNCLNQEGIWHCEAVCEGNCGGRVVVEVGEQQGLGGDRAVVDARAGVSVAAAANFEVERAIYSKRGQEMVGGTCLLLCRRCGRVYPPQFQLKVQNSHYFMIT</sequence>
<keyword evidence="1" id="KW-0472">Membrane</keyword>
<protein>
    <submittedName>
        <fullName evidence="2">Uncharacterized protein</fullName>
    </submittedName>
</protein>
<dbReference type="Proteomes" id="UP000785679">
    <property type="component" value="Unassembled WGS sequence"/>
</dbReference>
<reference evidence="2" key="1">
    <citation type="submission" date="2019-06" db="EMBL/GenBank/DDBJ databases">
        <authorList>
            <person name="Zheng W."/>
        </authorList>
    </citation>
    <scope>NUCLEOTIDE SEQUENCE</scope>
    <source>
        <strain evidence="2">QDHG01</strain>
    </source>
</reference>
<keyword evidence="1" id="KW-0812">Transmembrane</keyword>
<name>A0A8J8T1A2_HALGN</name>
<keyword evidence="3" id="KW-1185">Reference proteome</keyword>
<evidence type="ECO:0000313" key="2">
    <source>
        <dbReference type="EMBL" id="TNV78200.1"/>
    </source>
</evidence>
<dbReference type="AlphaFoldDB" id="A0A8J8T1A2"/>
<comment type="caution">
    <text evidence="2">The sequence shown here is derived from an EMBL/GenBank/DDBJ whole genome shotgun (WGS) entry which is preliminary data.</text>
</comment>
<evidence type="ECO:0000256" key="1">
    <source>
        <dbReference type="SAM" id="Phobius"/>
    </source>
</evidence>
<accession>A0A8J8T1A2</accession>
<feature type="transmembrane region" description="Helical" evidence="1">
    <location>
        <begin position="60"/>
        <end position="80"/>
    </location>
</feature>
<proteinExistence type="predicted"/>
<dbReference type="EMBL" id="RRYP01010726">
    <property type="protein sequence ID" value="TNV78200.1"/>
    <property type="molecule type" value="Genomic_DNA"/>
</dbReference>